<dbReference type="OMA" id="ENHQIDV"/>
<dbReference type="InterPro" id="IPR032710">
    <property type="entry name" value="NTF2-like_dom_sf"/>
</dbReference>
<name>A0A1Q9EGL3_SYMMI</name>
<dbReference type="Proteomes" id="UP000186817">
    <property type="component" value="Unassembled WGS sequence"/>
</dbReference>
<evidence type="ECO:0000313" key="2">
    <source>
        <dbReference type="Proteomes" id="UP000186817"/>
    </source>
</evidence>
<dbReference type="AlphaFoldDB" id="A0A1Q9EGL3"/>
<dbReference type="EMBL" id="LSRX01000157">
    <property type="protein sequence ID" value="OLQ06565.1"/>
    <property type="molecule type" value="Genomic_DNA"/>
</dbReference>
<comment type="caution">
    <text evidence="1">The sequence shown here is derived from an EMBL/GenBank/DDBJ whole genome shotgun (WGS) entry which is preliminary data.</text>
</comment>
<reference evidence="1 2" key="1">
    <citation type="submission" date="2016-02" db="EMBL/GenBank/DDBJ databases">
        <title>Genome analysis of coral dinoflagellate symbionts highlights evolutionary adaptations to a symbiotic lifestyle.</title>
        <authorList>
            <person name="Aranda M."/>
            <person name="Li Y."/>
            <person name="Liew Y.J."/>
            <person name="Baumgarten S."/>
            <person name="Simakov O."/>
            <person name="Wilson M."/>
            <person name="Piel J."/>
            <person name="Ashoor H."/>
            <person name="Bougouffa S."/>
            <person name="Bajic V.B."/>
            <person name="Ryu T."/>
            <person name="Ravasi T."/>
            <person name="Bayer T."/>
            <person name="Micklem G."/>
            <person name="Kim H."/>
            <person name="Bhak J."/>
            <person name="Lajeunesse T.C."/>
            <person name="Voolstra C.R."/>
        </authorList>
    </citation>
    <scope>NUCLEOTIDE SEQUENCE [LARGE SCALE GENOMIC DNA]</scope>
    <source>
        <strain evidence="1 2">CCMP2467</strain>
    </source>
</reference>
<accession>A0A1Q9EGL3</accession>
<dbReference type="Gene3D" id="3.10.450.50">
    <property type="match status" value="3"/>
</dbReference>
<dbReference type="OrthoDB" id="10262747at2759"/>
<sequence length="565" mass="61134">MDCYAEVVGSGNYTYSVLCVRKAAKHAWTRLLEQFQWLVLPPCLISSISHAMSSSDNKVSEAEVRKAQADWSRAITRISKIFLDGGDYIAAAGEAAGELYGYGYTNVLFKPTKAKDCQFRPMASQALSYFVGCNAVEDGIPEDGGFAINGGKGWSEVVFDNHQINLKGNVAIAMGNYYFTSTADGSKTKVEYTFGYQKNSDGRVRIFLHHSSMPFSPASSAVTEADVQAVQTGWANAIKSISKTYLDGGDYVAAAAKAAGELYGYGHTNVLFKPTKAADAQFRPTPEDAMSYFVGHKAVKDGYSEDAGFAINGGKGWSDVVFENHQIDVTGNVAIAMGNYYFTSASDGSKTKVEYTFGYWAEVQAVQSAWANAIKSISKTYLAGGDYVAAAAKAAGELYGYGHTNVLFKPTKAADAQFRPTPEDAMSYFVGHKAVKDGYSEDAGFAINGGKGWSDVVFENHQIDVTGNVAIAMGNYYFTSASDGSKTKVEYTFGYWAAGFLSTIRYKRNNDGKVRIFLHHSSVPFCLSISEAEVQAVQSAWANAIKSISKTYLAGGRDGLHMFKV</sequence>
<dbReference type="SUPFAM" id="SSF54427">
    <property type="entry name" value="NTF2-like"/>
    <property type="match status" value="2"/>
</dbReference>
<keyword evidence="2" id="KW-1185">Reference proteome</keyword>
<organism evidence="1 2">
    <name type="scientific">Symbiodinium microadriaticum</name>
    <name type="common">Dinoflagellate</name>
    <name type="synonym">Zooxanthella microadriatica</name>
    <dbReference type="NCBI Taxonomy" id="2951"/>
    <lineage>
        <taxon>Eukaryota</taxon>
        <taxon>Sar</taxon>
        <taxon>Alveolata</taxon>
        <taxon>Dinophyceae</taxon>
        <taxon>Suessiales</taxon>
        <taxon>Symbiodiniaceae</taxon>
        <taxon>Symbiodinium</taxon>
    </lineage>
</organism>
<proteinExistence type="predicted"/>
<evidence type="ECO:0000313" key="1">
    <source>
        <dbReference type="EMBL" id="OLQ06565.1"/>
    </source>
</evidence>
<protein>
    <submittedName>
        <fullName evidence="1">Uncharacterized protein</fullName>
    </submittedName>
</protein>
<gene>
    <name evidence="1" type="ORF">AK812_SmicGene10127</name>
</gene>